<evidence type="ECO:0000313" key="3">
    <source>
        <dbReference type="Proteomes" id="UP001187192"/>
    </source>
</evidence>
<feature type="compositionally biased region" description="Acidic residues" evidence="1">
    <location>
        <begin position="24"/>
        <end position="34"/>
    </location>
</feature>
<dbReference type="Gramene" id="FCD_00009596-RA">
    <property type="protein sequence ID" value="FCD_00009596-RA:cds"/>
    <property type="gene ID" value="FCD_00009596"/>
</dbReference>
<comment type="caution">
    <text evidence="2">The sequence shown here is derived from an EMBL/GenBank/DDBJ whole genome shotgun (WGS) entry which is preliminary data.</text>
</comment>
<evidence type="ECO:0000256" key="1">
    <source>
        <dbReference type="SAM" id="MobiDB-lite"/>
    </source>
</evidence>
<gene>
    <name evidence="2" type="ORF">TIFTF001_007069</name>
</gene>
<dbReference type="Proteomes" id="UP001187192">
    <property type="component" value="Unassembled WGS sequence"/>
</dbReference>
<keyword evidence="3" id="KW-1185">Reference proteome</keyword>
<dbReference type="AlphaFoldDB" id="A0AA87ZQA6"/>
<feature type="compositionally biased region" description="Basic and acidic residues" evidence="1">
    <location>
        <begin position="1"/>
        <end position="23"/>
    </location>
</feature>
<proteinExistence type="predicted"/>
<reference evidence="2" key="1">
    <citation type="submission" date="2023-07" db="EMBL/GenBank/DDBJ databases">
        <title>draft genome sequence of fig (Ficus carica).</title>
        <authorList>
            <person name="Takahashi T."/>
            <person name="Nishimura K."/>
        </authorList>
    </citation>
    <scope>NUCLEOTIDE SEQUENCE</scope>
</reference>
<sequence>MEREPGTSNEAPKKEKEKEKKKDEEEEAVEAPNEQDEREKKDMFLGNNCNEEQSRSSLQKPNQTGLFPFLRFQIATLRCASQYELSLFQ</sequence>
<organism evidence="2 3">
    <name type="scientific">Ficus carica</name>
    <name type="common">Common fig</name>
    <dbReference type="NCBI Taxonomy" id="3494"/>
    <lineage>
        <taxon>Eukaryota</taxon>
        <taxon>Viridiplantae</taxon>
        <taxon>Streptophyta</taxon>
        <taxon>Embryophyta</taxon>
        <taxon>Tracheophyta</taxon>
        <taxon>Spermatophyta</taxon>
        <taxon>Magnoliopsida</taxon>
        <taxon>eudicotyledons</taxon>
        <taxon>Gunneridae</taxon>
        <taxon>Pentapetalae</taxon>
        <taxon>rosids</taxon>
        <taxon>fabids</taxon>
        <taxon>Rosales</taxon>
        <taxon>Moraceae</taxon>
        <taxon>Ficeae</taxon>
        <taxon>Ficus</taxon>
    </lineage>
</organism>
<dbReference type="EMBL" id="BTGU01000007">
    <property type="protein sequence ID" value="GMN37729.1"/>
    <property type="molecule type" value="Genomic_DNA"/>
</dbReference>
<feature type="compositionally biased region" description="Polar residues" evidence="1">
    <location>
        <begin position="47"/>
        <end position="62"/>
    </location>
</feature>
<evidence type="ECO:0000313" key="2">
    <source>
        <dbReference type="EMBL" id="GMN37729.1"/>
    </source>
</evidence>
<protein>
    <submittedName>
        <fullName evidence="2">Uncharacterized protein</fullName>
    </submittedName>
</protein>
<feature type="region of interest" description="Disordered" evidence="1">
    <location>
        <begin position="1"/>
        <end position="62"/>
    </location>
</feature>
<accession>A0AA87ZQA6</accession>
<name>A0AA87ZQA6_FICCA</name>